<comment type="caution">
    <text evidence="1">The sequence shown here is derived from an EMBL/GenBank/DDBJ whole genome shotgun (WGS) entry which is preliminary data.</text>
</comment>
<evidence type="ECO:0000313" key="1">
    <source>
        <dbReference type="EMBL" id="MBC8179299.1"/>
    </source>
</evidence>
<accession>A0A8J6N3P1</accession>
<proteinExistence type="predicted"/>
<sequence length="245" mass="27976">MFLDTPPPAEKQLGLTDTFSFSCHSRLSCFNLCCRNKYLPLTPYDIVRIRKALNIHSDDFLEKFTLYRLDPNSGFPILSIKMGDKDGLCPFVGPDGCTIYNDRPTACRLFPLGRSSGISGDGTAREEFLYLLDTQGCKGVKEKKVQSVKAWRDDQGLLPYIEMNDKMLGLLFHPNRDDSKHLDQRQQQKVMVACYNIDLFRDFVFKTGFTEQYKIDEETAKRVMESDVALLTLGFTYLDGTLFSL</sequence>
<protein>
    <submittedName>
        <fullName evidence="1">YkgJ family cysteine cluster protein</fullName>
    </submittedName>
</protein>
<dbReference type="InterPro" id="IPR005358">
    <property type="entry name" value="Puta_zinc/iron-chelating_dom"/>
</dbReference>
<dbReference type="PANTHER" id="PTHR35866:SF1">
    <property type="entry name" value="YKGJ FAMILY CYSTEINE CLUSTER PROTEIN"/>
    <property type="match status" value="1"/>
</dbReference>
<organism evidence="1 2">
    <name type="scientific">Candidatus Desulfacyla euxinica</name>
    <dbReference type="NCBI Taxonomy" id="2841693"/>
    <lineage>
        <taxon>Bacteria</taxon>
        <taxon>Deltaproteobacteria</taxon>
        <taxon>Candidatus Desulfacyla</taxon>
    </lineage>
</organism>
<evidence type="ECO:0000313" key="2">
    <source>
        <dbReference type="Proteomes" id="UP000650524"/>
    </source>
</evidence>
<gene>
    <name evidence="1" type="ORF">H8E19_17995</name>
</gene>
<dbReference type="Proteomes" id="UP000650524">
    <property type="component" value="Unassembled WGS sequence"/>
</dbReference>
<dbReference type="EMBL" id="JACNJD010000371">
    <property type="protein sequence ID" value="MBC8179299.1"/>
    <property type="molecule type" value="Genomic_DNA"/>
</dbReference>
<reference evidence="1 2" key="1">
    <citation type="submission" date="2020-08" db="EMBL/GenBank/DDBJ databases">
        <title>Bridging the membrane lipid divide: bacteria of the FCB group superphylum have the potential to synthesize archaeal ether lipids.</title>
        <authorList>
            <person name="Villanueva L."/>
            <person name="Von Meijenfeldt F.A.B."/>
            <person name="Westbye A.B."/>
            <person name="Yadav S."/>
            <person name="Hopmans E.C."/>
            <person name="Dutilh B.E."/>
            <person name="Sinninghe Damste J.S."/>
        </authorList>
    </citation>
    <scope>NUCLEOTIDE SEQUENCE [LARGE SCALE GENOMIC DNA]</scope>
    <source>
        <strain evidence="1">NIOZ-UU27</strain>
    </source>
</reference>
<name>A0A8J6N3P1_9DELT</name>
<dbReference type="Pfam" id="PF03692">
    <property type="entry name" value="CxxCxxCC"/>
    <property type="match status" value="1"/>
</dbReference>
<dbReference type="AlphaFoldDB" id="A0A8J6N3P1"/>
<dbReference type="PANTHER" id="PTHR35866">
    <property type="entry name" value="PUTATIVE-RELATED"/>
    <property type="match status" value="1"/>
</dbReference>